<comment type="caution">
    <text evidence="1">The sequence shown here is derived from an EMBL/GenBank/DDBJ whole genome shotgun (WGS) entry which is preliminary data.</text>
</comment>
<sequence length="290" mass="30795">MPVIDNTTVASDIEHALDVQMAANFNQEYDMLADVLGIVSPEVVAAGTAMYQYEVTGALNDAEVAEGDEVPLSKYSVKKVPIGEIEMKPYRKLTTAQAVLKSGYVNSVVRTDAAMVKDVRADIIAKFFKFLASGTGTATGATLQAVLAQADAALDAEMEGNGDKAGRVVHFVNRFDIADYLAAANITTQTVFGMAYLKSFLGVNDIFATVKVPKGTVYVTPADNIHMYGVDFGALSQAGLNYTVYEGSLIGVNHQPAYNRVSAETNVLTGASLLAEITNYIVKATIAPSA</sequence>
<reference evidence="1 2" key="1">
    <citation type="journal article" date="2005" name="Appl. Environ. Microbiol.">
        <title>Intestinal bacterial communities that produce active estrogen-like compounds enterodiol and enterolactone in humans.</title>
        <authorList>
            <person name="Clavel T."/>
            <person name="Henderson G."/>
            <person name="Alpert C.A."/>
            <person name="Philippe C."/>
            <person name="Rigottier-Gois L."/>
            <person name="Dore J."/>
            <person name="Blaut M."/>
        </authorList>
    </citation>
    <scope>NUCLEOTIDE SEQUENCE [LARGE SCALE GENOMIC DNA]</scope>
    <source>
        <strain evidence="1 2">SECO-MT75m2</strain>
    </source>
</reference>
<evidence type="ECO:0000313" key="2">
    <source>
        <dbReference type="Proteomes" id="UP000312594"/>
    </source>
</evidence>
<organism evidence="1 2">
    <name type="scientific">Eggerthella lenta</name>
    <name type="common">Eubacterium lentum</name>
    <dbReference type="NCBI Taxonomy" id="84112"/>
    <lineage>
        <taxon>Bacteria</taxon>
        <taxon>Bacillati</taxon>
        <taxon>Actinomycetota</taxon>
        <taxon>Coriobacteriia</taxon>
        <taxon>Eggerthellales</taxon>
        <taxon>Eggerthellaceae</taxon>
        <taxon>Eggerthella</taxon>
    </lineage>
</organism>
<accession>A0A5C5BRW2</accession>
<proteinExistence type="predicted"/>
<protein>
    <recommendedName>
        <fullName evidence="3">Phage capsid protein</fullName>
    </recommendedName>
</protein>
<dbReference type="Proteomes" id="UP000312594">
    <property type="component" value="Unassembled WGS sequence"/>
</dbReference>
<name>A0A5C5BRW2_EGGLN</name>
<dbReference type="EMBL" id="VEVP01000036">
    <property type="protein sequence ID" value="TNU89044.1"/>
    <property type="molecule type" value="Genomic_DNA"/>
</dbReference>
<gene>
    <name evidence="1" type="ORF">FIC87_12655</name>
</gene>
<evidence type="ECO:0008006" key="3">
    <source>
        <dbReference type="Google" id="ProtNLM"/>
    </source>
</evidence>
<dbReference type="AlphaFoldDB" id="A0A5C5BRW2"/>
<dbReference type="RefSeq" id="WP_139912985.1">
    <property type="nucleotide sequence ID" value="NZ_VEVP01000036.1"/>
</dbReference>
<evidence type="ECO:0000313" key="1">
    <source>
        <dbReference type="EMBL" id="TNU89044.1"/>
    </source>
</evidence>